<gene>
    <name evidence="4 7" type="primary">bamD</name>
    <name evidence="7" type="ORF">DSM104635_02794</name>
</gene>
<dbReference type="InterPro" id="IPR017689">
    <property type="entry name" value="BamD"/>
</dbReference>
<comment type="subcellular location">
    <subcellularLocation>
        <location evidence="4">Cell outer membrane</location>
        <topology evidence="4">Lipid-anchor</topology>
    </subcellularLocation>
</comment>
<organism evidence="7 8">
    <name type="scientific">Terricaulis silvestris</name>
    <dbReference type="NCBI Taxonomy" id="2686094"/>
    <lineage>
        <taxon>Bacteria</taxon>
        <taxon>Pseudomonadati</taxon>
        <taxon>Pseudomonadota</taxon>
        <taxon>Alphaproteobacteria</taxon>
        <taxon>Caulobacterales</taxon>
        <taxon>Caulobacteraceae</taxon>
        <taxon>Terricaulis</taxon>
    </lineage>
</organism>
<evidence type="ECO:0000313" key="8">
    <source>
        <dbReference type="Proteomes" id="UP000431269"/>
    </source>
</evidence>
<protein>
    <recommendedName>
        <fullName evidence="4">Outer membrane protein assembly factor BamD</fullName>
    </recommendedName>
</protein>
<dbReference type="KEGG" id="tsv:DSM104635_02794"/>
<keyword evidence="1 4" id="KW-0732">Signal</keyword>
<evidence type="ECO:0000313" key="7">
    <source>
        <dbReference type="EMBL" id="QGZ95939.1"/>
    </source>
</evidence>
<name>A0A6I6MMN0_9CAUL</name>
<dbReference type="RefSeq" id="WP_158766760.1">
    <property type="nucleotide sequence ID" value="NZ_CP047045.1"/>
</dbReference>
<evidence type="ECO:0000256" key="1">
    <source>
        <dbReference type="ARBA" id="ARBA00022729"/>
    </source>
</evidence>
<comment type="function">
    <text evidence="4">Part of the outer membrane protein assembly complex, which is involved in assembly and insertion of beta-barrel proteins into the outer membrane.</text>
</comment>
<dbReference type="PROSITE" id="PS51257">
    <property type="entry name" value="PROKAR_LIPOPROTEIN"/>
    <property type="match status" value="1"/>
</dbReference>
<dbReference type="InterPro" id="IPR039565">
    <property type="entry name" value="BamD-like"/>
</dbReference>
<accession>A0A6I6MMN0</accession>
<evidence type="ECO:0000256" key="3">
    <source>
        <dbReference type="ARBA" id="ARBA00023237"/>
    </source>
</evidence>
<dbReference type="GO" id="GO:0051205">
    <property type="term" value="P:protein insertion into membrane"/>
    <property type="evidence" value="ECO:0007669"/>
    <property type="project" value="UniProtKB-UniRule"/>
</dbReference>
<dbReference type="GO" id="GO:0009279">
    <property type="term" value="C:cell outer membrane"/>
    <property type="evidence" value="ECO:0007669"/>
    <property type="project" value="UniProtKB-SubCell"/>
</dbReference>
<dbReference type="Gene3D" id="1.25.40.10">
    <property type="entry name" value="Tetratricopeptide repeat domain"/>
    <property type="match status" value="1"/>
</dbReference>
<keyword evidence="4 7" id="KW-0449">Lipoprotein</keyword>
<dbReference type="GO" id="GO:0043165">
    <property type="term" value="P:Gram-negative-bacterium-type cell outer membrane assembly"/>
    <property type="evidence" value="ECO:0007669"/>
    <property type="project" value="UniProtKB-UniRule"/>
</dbReference>
<evidence type="ECO:0000259" key="6">
    <source>
        <dbReference type="Pfam" id="PF13525"/>
    </source>
</evidence>
<dbReference type="EMBL" id="CP047045">
    <property type="protein sequence ID" value="QGZ95939.1"/>
    <property type="molecule type" value="Genomic_DNA"/>
</dbReference>
<evidence type="ECO:0000256" key="2">
    <source>
        <dbReference type="ARBA" id="ARBA00023136"/>
    </source>
</evidence>
<keyword evidence="3 4" id="KW-0998">Cell outer membrane</keyword>
<feature type="signal peptide" evidence="5">
    <location>
        <begin position="1"/>
        <end position="23"/>
    </location>
</feature>
<dbReference type="SMART" id="SM00028">
    <property type="entry name" value="TPR"/>
    <property type="match status" value="2"/>
</dbReference>
<comment type="similarity">
    <text evidence="4">Belongs to the BamD family.</text>
</comment>
<evidence type="ECO:0000256" key="4">
    <source>
        <dbReference type="HAMAP-Rule" id="MF_00922"/>
    </source>
</evidence>
<feature type="chain" id="PRO_5026394654" description="Outer membrane protein assembly factor BamD" evidence="5">
    <location>
        <begin position="24"/>
        <end position="286"/>
    </location>
</feature>
<reference evidence="8" key="1">
    <citation type="submission" date="2019-12" db="EMBL/GenBank/DDBJ databases">
        <title>Complete genome of Terracaulis silvestris 0127_4.</title>
        <authorList>
            <person name="Vieira S."/>
            <person name="Riedel T."/>
            <person name="Sproer C."/>
            <person name="Pascual J."/>
            <person name="Boedeker C."/>
            <person name="Overmann J."/>
        </authorList>
    </citation>
    <scope>NUCLEOTIDE SEQUENCE [LARGE SCALE GENOMIC DNA]</scope>
    <source>
        <strain evidence="8">0127_4</strain>
    </source>
</reference>
<dbReference type="NCBIfam" id="TIGR03302">
    <property type="entry name" value="OM_YfiO"/>
    <property type="match status" value="1"/>
</dbReference>
<dbReference type="SUPFAM" id="SSF48452">
    <property type="entry name" value="TPR-like"/>
    <property type="match status" value="1"/>
</dbReference>
<dbReference type="InterPro" id="IPR019734">
    <property type="entry name" value="TPR_rpt"/>
</dbReference>
<keyword evidence="2 4" id="KW-0472">Membrane</keyword>
<dbReference type="Pfam" id="PF13525">
    <property type="entry name" value="YfiO"/>
    <property type="match status" value="1"/>
</dbReference>
<feature type="domain" description="Outer membrane lipoprotein BamD-like" evidence="6">
    <location>
        <begin position="41"/>
        <end position="238"/>
    </location>
</feature>
<dbReference type="InterPro" id="IPR011990">
    <property type="entry name" value="TPR-like_helical_dom_sf"/>
</dbReference>
<dbReference type="AlphaFoldDB" id="A0A6I6MMN0"/>
<evidence type="ECO:0000256" key="5">
    <source>
        <dbReference type="SAM" id="SignalP"/>
    </source>
</evidence>
<keyword evidence="4" id="KW-0564">Palmitate</keyword>
<dbReference type="HAMAP" id="MF_00922">
    <property type="entry name" value="OM_assembly_BamD"/>
    <property type="match status" value="1"/>
</dbReference>
<keyword evidence="8" id="KW-1185">Reference proteome</keyword>
<dbReference type="CDD" id="cd15830">
    <property type="entry name" value="BamD"/>
    <property type="match status" value="1"/>
</dbReference>
<dbReference type="Proteomes" id="UP000431269">
    <property type="component" value="Chromosome"/>
</dbReference>
<sequence length="286" mass="32567">MNSRKSLLLRAVATAMMAGSLGACSMLGGGDRARENEQYVDEPVAELYNRGADQLDRRRYALALASFEEVERQHPYSSWARRAMLMEAYTHYSANQYDDAIEDAQRFIALHPGNESAPYAYYLVAVSQFERILDVGRDQGTTERALAALNDVVRRYPESPYARDARLKLDMVYDQLAGKEMEVGRFYLMRDQELAAVNRFRTVIENPNYQRTSHVPEALHRLVEAYLTMGMTEEAQRSAAILGHNYPGNEWYERSFTLMTEVGVAPVASEEAERRGWFGRTFGAVF</sequence>
<proteinExistence type="inferred from homology"/>
<comment type="subunit">
    <text evidence="4">Part of the Bam complex.</text>
</comment>